<feature type="region of interest" description="Disordered" evidence="8">
    <location>
        <begin position="1"/>
        <end position="61"/>
    </location>
</feature>
<feature type="domain" description="Glucosamine/galactosamine-6-phosphate isomerase" evidence="9">
    <location>
        <begin position="74"/>
        <end position="281"/>
    </location>
</feature>
<comment type="catalytic activity">
    <reaction evidence="1 7">
        <text>6-phospho-D-glucono-1,5-lactone + H2O = 6-phospho-D-gluconate + H(+)</text>
        <dbReference type="Rhea" id="RHEA:12556"/>
        <dbReference type="ChEBI" id="CHEBI:15377"/>
        <dbReference type="ChEBI" id="CHEBI:15378"/>
        <dbReference type="ChEBI" id="CHEBI:57955"/>
        <dbReference type="ChEBI" id="CHEBI:58759"/>
        <dbReference type="EC" id="3.1.1.31"/>
    </reaction>
</comment>
<protein>
    <recommendedName>
        <fullName evidence="6 7">6-phosphogluconolactonase</fullName>
        <shortName evidence="7">6PGL</shortName>
        <ecNumber evidence="5 7">3.1.1.31</ecNumber>
    </recommendedName>
</protein>
<dbReference type="CDD" id="cd01400">
    <property type="entry name" value="6PGL"/>
    <property type="match status" value="1"/>
</dbReference>
<dbReference type="Pfam" id="PF01182">
    <property type="entry name" value="Glucosamine_iso"/>
    <property type="match status" value="1"/>
</dbReference>
<dbReference type="SUPFAM" id="SSF100950">
    <property type="entry name" value="NagB/RpiA/CoA transferase-like"/>
    <property type="match status" value="1"/>
</dbReference>
<comment type="caution">
    <text evidence="10">The sequence shown here is derived from an EMBL/GenBank/DDBJ whole genome shotgun (WGS) entry which is preliminary data.</text>
</comment>
<evidence type="ECO:0000313" key="11">
    <source>
        <dbReference type="Proteomes" id="UP000480275"/>
    </source>
</evidence>
<dbReference type="InterPro" id="IPR039104">
    <property type="entry name" value="6PGL"/>
</dbReference>
<dbReference type="GO" id="GO:0006098">
    <property type="term" value="P:pentose-phosphate shunt"/>
    <property type="evidence" value="ECO:0007669"/>
    <property type="project" value="UniProtKB-UniPathway"/>
</dbReference>
<sequence>MAYRRSGAQPEDPGARLRTRQLGAGRSRRHDRCLRRLAESAGGRVSGAADSADSRAGPAPAVSAASLPREVYADAAELAQAAATEIAAAAAQAIAERGQFLLALSGGQTPQAMLRALAVKPIDWSRVHLLQVDERIAPLGHSARNLTQLQETLLAHVPIPAAQVHLLPVDAIDPQAAMAACEAQLRQLMGDPPQLDLVQLGLGGDGHTASLLPGDAALDVTGQALAVSACYQGWRRMTLTRHVINRARRVLWLVSGADKAAVLARFVVGDAALPASRIRRENALLLCDVAAAGDLAALEEGD</sequence>
<feature type="compositionally biased region" description="Basic residues" evidence="8">
    <location>
        <begin position="26"/>
        <end position="35"/>
    </location>
</feature>
<dbReference type="PANTHER" id="PTHR11054">
    <property type="entry name" value="6-PHOSPHOGLUCONOLACTONASE"/>
    <property type="match status" value="1"/>
</dbReference>
<reference evidence="10 11" key="1">
    <citation type="submission" date="2019-10" db="EMBL/GenBank/DDBJ databases">
        <title>Whole-genome sequence of the purple nonsulfur photosynthetic bacterium Rhodocyclus tenuis.</title>
        <authorList>
            <person name="Kyndt J.A."/>
            <person name="Meyer T.E."/>
        </authorList>
    </citation>
    <scope>NUCLEOTIDE SEQUENCE [LARGE SCALE GENOMIC DNA]</scope>
    <source>
        <strain evidence="10 11">DSM 110</strain>
    </source>
</reference>
<evidence type="ECO:0000256" key="6">
    <source>
        <dbReference type="ARBA" id="ARBA00020337"/>
    </source>
</evidence>
<dbReference type="NCBIfam" id="TIGR01198">
    <property type="entry name" value="pgl"/>
    <property type="match status" value="1"/>
</dbReference>
<evidence type="ECO:0000256" key="4">
    <source>
        <dbReference type="ARBA" id="ARBA00010662"/>
    </source>
</evidence>
<dbReference type="InterPro" id="IPR005900">
    <property type="entry name" value="6-phosphogluconolactonase_DevB"/>
</dbReference>
<comment type="similarity">
    <text evidence="4 7">Belongs to the glucosamine/galactosamine-6-phosphate isomerase family. 6-phosphogluconolactonase subfamily.</text>
</comment>
<dbReference type="PANTHER" id="PTHR11054:SF0">
    <property type="entry name" value="6-PHOSPHOGLUCONOLACTONASE"/>
    <property type="match status" value="1"/>
</dbReference>
<keyword evidence="7 10" id="KW-0378">Hydrolase</keyword>
<name>A0A6L5JXG3_RHOTE</name>
<evidence type="ECO:0000256" key="3">
    <source>
        <dbReference type="ARBA" id="ARBA00004961"/>
    </source>
</evidence>
<evidence type="ECO:0000256" key="5">
    <source>
        <dbReference type="ARBA" id="ARBA00013198"/>
    </source>
</evidence>
<dbReference type="Gene3D" id="3.40.50.1360">
    <property type="match status" value="1"/>
</dbReference>
<comment type="function">
    <text evidence="2 7">Hydrolysis of 6-phosphogluconolactone to 6-phosphogluconate.</text>
</comment>
<dbReference type="InterPro" id="IPR006148">
    <property type="entry name" value="Glc/Gal-6P_isomerase"/>
</dbReference>
<accession>A0A6L5JXG3</accession>
<dbReference type="GO" id="GO:0005975">
    <property type="term" value="P:carbohydrate metabolic process"/>
    <property type="evidence" value="ECO:0007669"/>
    <property type="project" value="UniProtKB-UniRule"/>
</dbReference>
<dbReference type="AlphaFoldDB" id="A0A6L5JXG3"/>
<proteinExistence type="inferred from homology"/>
<dbReference type="OrthoDB" id="9810967at2"/>
<evidence type="ECO:0000256" key="2">
    <source>
        <dbReference type="ARBA" id="ARBA00002681"/>
    </source>
</evidence>
<comment type="pathway">
    <text evidence="3 7">Carbohydrate degradation; pentose phosphate pathway; D-ribulose 5-phosphate from D-glucose 6-phosphate (oxidative stage): step 2/3.</text>
</comment>
<dbReference type="GO" id="GO:0017057">
    <property type="term" value="F:6-phosphogluconolactonase activity"/>
    <property type="evidence" value="ECO:0007669"/>
    <property type="project" value="UniProtKB-UniRule"/>
</dbReference>
<dbReference type="InterPro" id="IPR037171">
    <property type="entry name" value="NagB/RpiA_transferase-like"/>
</dbReference>
<dbReference type="UniPathway" id="UPA00115">
    <property type="reaction ID" value="UER00409"/>
</dbReference>
<evidence type="ECO:0000259" key="9">
    <source>
        <dbReference type="Pfam" id="PF01182"/>
    </source>
</evidence>
<dbReference type="EMBL" id="WIXJ01000006">
    <property type="protein sequence ID" value="MQY52013.1"/>
    <property type="molecule type" value="Genomic_DNA"/>
</dbReference>
<feature type="compositionally biased region" description="Low complexity" evidence="8">
    <location>
        <begin position="40"/>
        <end position="61"/>
    </location>
</feature>
<dbReference type="Proteomes" id="UP000480275">
    <property type="component" value="Unassembled WGS sequence"/>
</dbReference>
<evidence type="ECO:0000256" key="1">
    <source>
        <dbReference type="ARBA" id="ARBA00000832"/>
    </source>
</evidence>
<evidence type="ECO:0000313" key="10">
    <source>
        <dbReference type="EMBL" id="MQY52013.1"/>
    </source>
</evidence>
<gene>
    <name evidence="7 10" type="primary">pgl</name>
    <name evidence="10" type="ORF">GHK24_09510</name>
</gene>
<dbReference type="EC" id="3.1.1.31" evidence="5 7"/>
<organism evidence="10 11">
    <name type="scientific">Rhodocyclus tenuis</name>
    <name type="common">Rhodospirillum tenue</name>
    <dbReference type="NCBI Taxonomy" id="1066"/>
    <lineage>
        <taxon>Bacteria</taxon>
        <taxon>Pseudomonadati</taxon>
        <taxon>Pseudomonadota</taxon>
        <taxon>Betaproteobacteria</taxon>
        <taxon>Rhodocyclales</taxon>
        <taxon>Rhodocyclaceae</taxon>
        <taxon>Rhodocyclus</taxon>
    </lineage>
</organism>
<evidence type="ECO:0000256" key="7">
    <source>
        <dbReference type="RuleBase" id="RU365095"/>
    </source>
</evidence>
<evidence type="ECO:0000256" key="8">
    <source>
        <dbReference type="SAM" id="MobiDB-lite"/>
    </source>
</evidence>